<protein>
    <submittedName>
        <fullName evidence="3">Transmembrane protein</fullName>
    </submittedName>
</protein>
<feature type="transmembrane region" description="Helical" evidence="2">
    <location>
        <begin position="646"/>
        <end position="664"/>
    </location>
</feature>
<feature type="transmembrane region" description="Helical" evidence="2">
    <location>
        <begin position="168"/>
        <end position="189"/>
    </location>
</feature>
<feature type="transmembrane region" description="Helical" evidence="2">
    <location>
        <begin position="34"/>
        <end position="55"/>
    </location>
</feature>
<keyword evidence="2 3" id="KW-0812">Transmembrane</keyword>
<feature type="compositionally biased region" description="Basic and acidic residues" evidence="1">
    <location>
        <begin position="692"/>
        <end position="710"/>
    </location>
</feature>
<dbReference type="GeneID" id="94428971"/>
<feature type="compositionally biased region" description="Basic and acidic residues" evidence="1">
    <location>
        <begin position="768"/>
        <end position="789"/>
    </location>
</feature>
<feature type="compositionally biased region" description="Polar residues" evidence="1">
    <location>
        <begin position="432"/>
        <end position="442"/>
    </location>
</feature>
<keyword evidence="2" id="KW-1133">Transmembrane helix</keyword>
<feature type="transmembrane region" description="Helical" evidence="2">
    <location>
        <begin position="195"/>
        <end position="217"/>
    </location>
</feature>
<dbReference type="EMBL" id="MIGC01002692">
    <property type="protein sequence ID" value="PHJ20577.1"/>
    <property type="molecule type" value="Genomic_DNA"/>
</dbReference>
<dbReference type="RefSeq" id="XP_067922264.1">
    <property type="nucleotide sequence ID" value="XM_068065760.1"/>
</dbReference>
<evidence type="ECO:0000313" key="4">
    <source>
        <dbReference type="Proteomes" id="UP000221165"/>
    </source>
</evidence>
<dbReference type="AlphaFoldDB" id="A0A2C6KT83"/>
<feature type="region of interest" description="Disordered" evidence="1">
    <location>
        <begin position="316"/>
        <end position="362"/>
    </location>
</feature>
<evidence type="ECO:0000256" key="2">
    <source>
        <dbReference type="SAM" id="Phobius"/>
    </source>
</evidence>
<keyword evidence="2" id="KW-0472">Membrane</keyword>
<feature type="region of interest" description="Disordered" evidence="1">
    <location>
        <begin position="431"/>
        <end position="454"/>
    </location>
</feature>
<feature type="transmembrane region" description="Helical" evidence="2">
    <location>
        <begin position="116"/>
        <end position="147"/>
    </location>
</feature>
<feature type="compositionally biased region" description="Low complexity" evidence="1">
    <location>
        <begin position="319"/>
        <end position="330"/>
    </location>
</feature>
<dbReference type="OrthoDB" id="332822at2759"/>
<feature type="compositionally biased region" description="Basic and acidic residues" evidence="1">
    <location>
        <begin position="580"/>
        <end position="593"/>
    </location>
</feature>
<comment type="caution">
    <text evidence="3">The sequence shown here is derived from an EMBL/GenBank/DDBJ whole genome shotgun (WGS) entry which is preliminary data.</text>
</comment>
<feature type="non-terminal residue" evidence="3">
    <location>
        <position position="1"/>
    </location>
</feature>
<feature type="region of interest" description="Disordered" evidence="1">
    <location>
        <begin position="567"/>
        <end position="595"/>
    </location>
</feature>
<feature type="non-terminal residue" evidence="3">
    <location>
        <position position="835"/>
    </location>
</feature>
<feature type="compositionally biased region" description="Basic and acidic residues" evidence="1">
    <location>
        <begin position="333"/>
        <end position="362"/>
    </location>
</feature>
<evidence type="ECO:0000313" key="3">
    <source>
        <dbReference type="EMBL" id="PHJ20577.1"/>
    </source>
</evidence>
<reference evidence="3 4" key="1">
    <citation type="journal article" date="2017" name="Int. J. Parasitol.">
        <title>The genome of the protozoan parasite Cystoisospora suis and a reverse vaccinology approach to identify vaccine candidates.</title>
        <authorList>
            <person name="Palmieri N."/>
            <person name="Shrestha A."/>
            <person name="Ruttkowski B."/>
            <person name="Beck T."/>
            <person name="Vogl C."/>
            <person name="Tomley F."/>
            <person name="Blake D.P."/>
            <person name="Joachim A."/>
        </authorList>
    </citation>
    <scope>NUCLEOTIDE SEQUENCE [LARGE SCALE GENOMIC DNA]</scope>
    <source>
        <strain evidence="3 4">Wien I</strain>
    </source>
</reference>
<organism evidence="3 4">
    <name type="scientific">Cystoisospora suis</name>
    <dbReference type="NCBI Taxonomy" id="483139"/>
    <lineage>
        <taxon>Eukaryota</taxon>
        <taxon>Sar</taxon>
        <taxon>Alveolata</taxon>
        <taxon>Apicomplexa</taxon>
        <taxon>Conoidasida</taxon>
        <taxon>Coccidia</taxon>
        <taxon>Eucoccidiorida</taxon>
        <taxon>Eimeriorina</taxon>
        <taxon>Sarcocystidae</taxon>
        <taxon>Cystoisospora</taxon>
    </lineage>
</organism>
<name>A0A2C6KT83_9APIC</name>
<feature type="region of interest" description="Disordered" evidence="1">
    <location>
        <begin position="687"/>
        <end position="715"/>
    </location>
</feature>
<feature type="region of interest" description="Disordered" evidence="1">
    <location>
        <begin position="762"/>
        <end position="793"/>
    </location>
</feature>
<evidence type="ECO:0000256" key="1">
    <source>
        <dbReference type="SAM" id="MobiDB-lite"/>
    </source>
</evidence>
<feature type="compositionally biased region" description="Basic and acidic residues" evidence="1">
    <location>
        <begin position="443"/>
        <end position="454"/>
    </location>
</feature>
<dbReference type="Proteomes" id="UP000221165">
    <property type="component" value="Unassembled WGS sequence"/>
</dbReference>
<feature type="transmembrane region" description="Helical" evidence="2">
    <location>
        <begin position="75"/>
        <end position="96"/>
    </location>
</feature>
<gene>
    <name evidence="3" type="ORF">CSUI_005588</name>
</gene>
<dbReference type="VEuPathDB" id="ToxoDB:CSUI_005588"/>
<sequence length="835" mass="95429">PGAFISSACNENKRRGRDPSPLSFSVFRFFSPPLSFFLFLVLSACLQLLGLAFFLYPLLHREFSATSASKERRTFLLLSLFFSHLLIACLHLYRHISKCRHVLLLSSRDPPSPPILLPFYLSLTLIEMLFHLLISLPVSFLLLLPFVSILNSFSSSSSSDYGAGDGSSFFFSSFLAGPLTALFVSFPFPSLSDCYVWISSFLLSIFFHFLLLFLFAIHAQLQQYANPAESLAVSASLAQLANMSTDMSNKTQQLNQLQFTSPRQKGRSFDNLILLSRWLRDCAKALEISLFSPDTFYFKSYVRKRHEEEAERKRLSVFSSSSISSSPSPSLAGRERREGERGQDGGEEEERRRERARDVGRKTEILQTRGAVRWSQFLETNESPLTLQRERCPLVPALEEFFSDCRYDDQFPLTLVPRSYDRSFPIKKETQKAGSSFLQTSTREGEETHAGSVPRRETANLVGEVMIERKLFGSPSVFCVYYENLVLDACEYYIGVLQTLQQSQLFFSPLYDKSAPRDSSSSSSFFFSSSPCKRRYERGEDFYTNANLSSFQRQKAAADQLAFSTFASPSSSSSVRHRKKEEQEEAKEREKIQQARHRACSAVIKSKTNREEKQRQDAPSSSFSFASKVRDFAEQEEETKKKKRHALVLLFISLLSWLSSFYHICVKKPFLSFLSFLDLLDEEEEEEGESYLTREREGGLTSLEEKETREKKKRRRRSRSEKGLVYEVEQREVCVLSGVCACALEGYTLWLCLKAKVEEEEEEEEEEERRAKGPEGGRRGEEAEERREILGASTRGKKRNDLYYHPLLGDSTYSILEARRFASLDSSAAKVAVKM</sequence>
<accession>A0A2C6KT83</accession>
<proteinExistence type="predicted"/>
<keyword evidence="4" id="KW-1185">Reference proteome</keyword>